<dbReference type="PROSITE" id="PS51335">
    <property type="entry name" value="ELMO"/>
    <property type="match status" value="1"/>
</dbReference>
<name>A0AAD7UBR7_9STRA</name>
<evidence type="ECO:0000313" key="3">
    <source>
        <dbReference type="EMBL" id="KAJ8601668.1"/>
    </source>
</evidence>
<evidence type="ECO:0000259" key="2">
    <source>
        <dbReference type="PROSITE" id="PS51335"/>
    </source>
</evidence>
<feature type="compositionally biased region" description="Polar residues" evidence="1">
    <location>
        <begin position="327"/>
        <end position="338"/>
    </location>
</feature>
<protein>
    <recommendedName>
        <fullName evidence="2">ELMO domain-containing protein</fullName>
    </recommendedName>
</protein>
<evidence type="ECO:0000256" key="1">
    <source>
        <dbReference type="SAM" id="MobiDB-lite"/>
    </source>
</evidence>
<feature type="compositionally biased region" description="Basic and acidic residues" evidence="1">
    <location>
        <begin position="367"/>
        <end position="377"/>
    </location>
</feature>
<accession>A0AAD7UBR7</accession>
<dbReference type="InterPro" id="IPR006816">
    <property type="entry name" value="ELMO_dom"/>
</dbReference>
<gene>
    <name evidence="3" type="ORF">CTAYLR_007466</name>
</gene>
<proteinExistence type="predicted"/>
<sequence>MPSSAEMRSSGEALLNATSSSANAAASYASISANAAASYAARGASYAGAAVDKAAKSIQAAVAEMEHDKQRAGAPEREASAPPSASALENLRTLHELATAGVAHPSYEPLLRELWGSMSSEPYERRGDGWRSLGFVTSDPDDDVRGGGLLALRSLVHFATRYGPKARGAAAKGAPLGAAGVAVSRELARLCDIGSPLGFFPRHRPFWGPLEADDGFYDLFSVGLSVALREWADASPQAAPRARALLAHATRAASQELQNLLAMGPRTLDDLYILARTVPGSPQHDQIAELARVADRTAHTDFYDDDDDDDDVATDDDDDAAAAAGTRRQNLPSSPLNKNQEEDAETDTTSPPRHDPLDDEDVVEDQPPARDHLFTKI</sequence>
<keyword evidence="4" id="KW-1185">Reference proteome</keyword>
<dbReference type="InterPro" id="IPR050868">
    <property type="entry name" value="ELMO_domain-containing"/>
</dbReference>
<dbReference type="PANTHER" id="PTHR12771:SF56">
    <property type="entry name" value="CED-12"/>
    <property type="match status" value="1"/>
</dbReference>
<feature type="compositionally biased region" description="Acidic residues" evidence="1">
    <location>
        <begin position="303"/>
        <end position="320"/>
    </location>
</feature>
<organism evidence="3 4">
    <name type="scientific">Chrysophaeum taylorii</name>
    <dbReference type="NCBI Taxonomy" id="2483200"/>
    <lineage>
        <taxon>Eukaryota</taxon>
        <taxon>Sar</taxon>
        <taxon>Stramenopiles</taxon>
        <taxon>Ochrophyta</taxon>
        <taxon>Pelagophyceae</taxon>
        <taxon>Pelagomonadales</taxon>
        <taxon>Pelagomonadaceae</taxon>
        <taxon>Chrysophaeum</taxon>
    </lineage>
</organism>
<feature type="region of interest" description="Disordered" evidence="1">
    <location>
        <begin position="300"/>
        <end position="377"/>
    </location>
</feature>
<feature type="compositionally biased region" description="Basic and acidic residues" evidence="1">
    <location>
        <begin position="64"/>
        <end position="79"/>
    </location>
</feature>
<dbReference type="EMBL" id="JAQMWT010000408">
    <property type="protein sequence ID" value="KAJ8601668.1"/>
    <property type="molecule type" value="Genomic_DNA"/>
</dbReference>
<comment type="caution">
    <text evidence="3">The sequence shown here is derived from an EMBL/GenBank/DDBJ whole genome shotgun (WGS) entry which is preliminary data.</text>
</comment>
<reference evidence="3" key="1">
    <citation type="submission" date="2023-01" db="EMBL/GenBank/DDBJ databases">
        <title>Metagenome sequencing of chrysophaentin producing Chrysophaeum taylorii.</title>
        <authorList>
            <person name="Davison J."/>
            <person name="Bewley C."/>
        </authorList>
    </citation>
    <scope>NUCLEOTIDE SEQUENCE</scope>
    <source>
        <strain evidence="3">NIES-1699</strain>
    </source>
</reference>
<feature type="domain" description="ELMO" evidence="2">
    <location>
        <begin position="106"/>
        <end position="257"/>
    </location>
</feature>
<dbReference type="AlphaFoldDB" id="A0AAD7UBR7"/>
<dbReference type="Pfam" id="PF04727">
    <property type="entry name" value="ELMO_CED12"/>
    <property type="match status" value="1"/>
</dbReference>
<dbReference type="PANTHER" id="PTHR12771">
    <property type="entry name" value="ENGULFMENT AND CELL MOTILITY"/>
    <property type="match status" value="1"/>
</dbReference>
<evidence type="ECO:0000313" key="4">
    <source>
        <dbReference type="Proteomes" id="UP001230188"/>
    </source>
</evidence>
<feature type="region of interest" description="Disordered" evidence="1">
    <location>
        <begin position="63"/>
        <end position="85"/>
    </location>
</feature>
<dbReference type="Proteomes" id="UP001230188">
    <property type="component" value="Unassembled WGS sequence"/>
</dbReference>